<organism evidence="4 5">
    <name type="scientific">Candidatus Nomurabacteria bacterium RIFCSPHIGHO2_01_FULL_40_24b</name>
    <dbReference type="NCBI Taxonomy" id="1801739"/>
    <lineage>
        <taxon>Bacteria</taxon>
        <taxon>Candidatus Nomuraibacteriota</taxon>
    </lineage>
</organism>
<reference evidence="4 5" key="1">
    <citation type="journal article" date="2016" name="Nat. Commun.">
        <title>Thousands of microbial genomes shed light on interconnected biogeochemical processes in an aquifer system.</title>
        <authorList>
            <person name="Anantharaman K."/>
            <person name="Brown C.T."/>
            <person name="Hug L.A."/>
            <person name="Sharon I."/>
            <person name="Castelle C.J."/>
            <person name="Probst A.J."/>
            <person name="Thomas B.C."/>
            <person name="Singh A."/>
            <person name="Wilkins M.J."/>
            <person name="Karaoz U."/>
            <person name="Brodie E.L."/>
            <person name="Williams K.H."/>
            <person name="Hubbard S.S."/>
            <person name="Banfield J.F."/>
        </authorList>
    </citation>
    <scope>NUCLEOTIDE SEQUENCE [LARGE SCALE GENOMIC DNA]</scope>
</reference>
<proteinExistence type="inferred from homology"/>
<keyword evidence="2" id="KW-0413">Isomerase</keyword>
<name>A0A1F6V6Z7_9BACT</name>
<accession>A0A1F6V6Z7</accession>
<comment type="caution">
    <text evidence="4">The sequence shown here is derived from an EMBL/GenBank/DDBJ whole genome shotgun (WGS) entry which is preliminary data.</text>
</comment>
<dbReference type="Pfam" id="PF00849">
    <property type="entry name" value="PseudoU_synth_2"/>
    <property type="match status" value="1"/>
</dbReference>
<dbReference type="InterPro" id="IPR006224">
    <property type="entry name" value="PsdUridine_synth_RluA-like_CS"/>
</dbReference>
<dbReference type="Gene3D" id="3.30.2350.10">
    <property type="entry name" value="Pseudouridine synthase"/>
    <property type="match status" value="1"/>
</dbReference>
<evidence type="ECO:0000313" key="4">
    <source>
        <dbReference type="EMBL" id="OGI65480.1"/>
    </source>
</evidence>
<gene>
    <name evidence="4" type="ORF">A2647_01180</name>
</gene>
<protein>
    <recommendedName>
        <fullName evidence="3">Pseudouridine synthase RsuA/RluA-like domain-containing protein</fullName>
    </recommendedName>
</protein>
<comment type="similarity">
    <text evidence="1">Belongs to the pseudouridine synthase RluA family.</text>
</comment>
<dbReference type="CDD" id="cd02869">
    <property type="entry name" value="PseudoU_synth_RluA_like"/>
    <property type="match status" value="1"/>
</dbReference>
<dbReference type="PANTHER" id="PTHR21600">
    <property type="entry name" value="MITOCHONDRIAL RNA PSEUDOURIDINE SYNTHASE"/>
    <property type="match status" value="1"/>
</dbReference>
<evidence type="ECO:0000256" key="1">
    <source>
        <dbReference type="ARBA" id="ARBA00010876"/>
    </source>
</evidence>
<dbReference type="SUPFAM" id="SSF55120">
    <property type="entry name" value="Pseudouridine synthase"/>
    <property type="match status" value="1"/>
</dbReference>
<evidence type="ECO:0000313" key="5">
    <source>
        <dbReference type="Proteomes" id="UP000177370"/>
    </source>
</evidence>
<dbReference type="GO" id="GO:0009982">
    <property type="term" value="F:pseudouridine synthase activity"/>
    <property type="evidence" value="ECO:0007669"/>
    <property type="project" value="InterPro"/>
</dbReference>
<dbReference type="PANTHER" id="PTHR21600:SF44">
    <property type="entry name" value="RIBOSOMAL LARGE SUBUNIT PSEUDOURIDINE SYNTHASE D"/>
    <property type="match status" value="1"/>
</dbReference>
<dbReference type="InterPro" id="IPR050188">
    <property type="entry name" value="RluA_PseudoU_synthase"/>
</dbReference>
<dbReference type="InterPro" id="IPR020103">
    <property type="entry name" value="PsdUridine_synth_cat_dom_sf"/>
</dbReference>
<dbReference type="GO" id="GO:0140098">
    <property type="term" value="F:catalytic activity, acting on RNA"/>
    <property type="evidence" value="ECO:0007669"/>
    <property type="project" value="UniProtKB-ARBA"/>
</dbReference>
<dbReference type="AlphaFoldDB" id="A0A1F6V6Z7"/>
<dbReference type="Proteomes" id="UP000177370">
    <property type="component" value="Unassembled WGS sequence"/>
</dbReference>
<sequence>MEMKILYEDHDILAIDKPSGVLTHPAPEQARYGAGPDQKTILGIFRKKYPKIELVHRLDKETSGVMLLAKNQKAHEFLKKQFANREVKKVYHAIVSGSVKNDHGIINKPIGRSPSDFRRRLSGRGARGAMREAITEYEVLERFTAKACENFSSCALPVTKKKTGGTLGDKNSHKPLPFTYLEIKPKTGRTHQIRVHMKFLNHPVVGDSLYNPKGLPLPRVWVPSQTRPLRRGGSKGGGRMMLHAKSIEFNLPAQARNLKGKIIKVESPLPKEFTQISI</sequence>
<dbReference type="InterPro" id="IPR006145">
    <property type="entry name" value="PsdUridine_synth_RsuA/RluA"/>
</dbReference>
<feature type="domain" description="Pseudouridine synthase RsuA/RluA-like" evidence="3">
    <location>
        <begin position="12"/>
        <end position="197"/>
    </location>
</feature>
<dbReference type="GO" id="GO:0000455">
    <property type="term" value="P:enzyme-directed rRNA pseudouridine synthesis"/>
    <property type="evidence" value="ECO:0007669"/>
    <property type="project" value="TreeGrafter"/>
</dbReference>
<dbReference type="EMBL" id="MFTP01000018">
    <property type="protein sequence ID" value="OGI65480.1"/>
    <property type="molecule type" value="Genomic_DNA"/>
</dbReference>
<dbReference type="GO" id="GO:0003723">
    <property type="term" value="F:RNA binding"/>
    <property type="evidence" value="ECO:0007669"/>
    <property type="project" value="InterPro"/>
</dbReference>
<dbReference type="PROSITE" id="PS01129">
    <property type="entry name" value="PSI_RLU"/>
    <property type="match status" value="1"/>
</dbReference>
<evidence type="ECO:0000256" key="2">
    <source>
        <dbReference type="ARBA" id="ARBA00023235"/>
    </source>
</evidence>
<evidence type="ECO:0000259" key="3">
    <source>
        <dbReference type="Pfam" id="PF00849"/>
    </source>
</evidence>